<proteinExistence type="predicted"/>
<feature type="region of interest" description="Disordered" evidence="1">
    <location>
        <begin position="1"/>
        <end position="24"/>
    </location>
</feature>
<evidence type="ECO:0000313" key="3">
    <source>
        <dbReference type="Proteomes" id="UP000760494"/>
    </source>
</evidence>
<protein>
    <submittedName>
        <fullName evidence="2">Uncharacterized protein</fullName>
    </submittedName>
</protein>
<dbReference type="EMBL" id="CABFJX010000130">
    <property type="protein sequence ID" value="VTT65019.1"/>
    <property type="molecule type" value="Genomic_DNA"/>
</dbReference>
<accession>A0A9Q9U8R9</accession>
<feature type="compositionally biased region" description="Polar residues" evidence="1">
    <location>
        <begin position="302"/>
        <end position="312"/>
    </location>
</feature>
<reference evidence="2" key="1">
    <citation type="submission" date="2019-05" db="EMBL/GenBank/DDBJ databases">
        <authorList>
            <person name="Piombo E."/>
        </authorList>
    </citation>
    <scope>NUCLEOTIDE SEQUENCE</scope>
    <source>
        <strain evidence="2">C2S</strain>
    </source>
</reference>
<feature type="region of interest" description="Disordered" evidence="1">
    <location>
        <begin position="256"/>
        <end position="332"/>
    </location>
</feature>
<sequence>MSDSEYARSPSPVASGSKPQVPHRPPGFAVSENACVHCVRKYCDQLAATLVDPEVMQDLRHFYNIKCVFVNPSASRCEKCDKRKRGCHSPVAMIEGDWADVCRALDFVRKAILFVDEKNRPELHCDTRMELACAFYWLLKAFLCLETTHTTNFRFIGTEKLPEATLLYAQAVATRRRVRAEMYPSPRSDASKEVWAAFKDSQILYLEENDKGDPRDNSDIVARIPAFGFVLGSNPYRHLRVSVAPASSISTRVEATTLPPPHHSLPVRPPVTSGPASPAESSRPSTAVVAHPFLTPRKRGRSPSNNFGSQSAPPKRSGGSRRARAAEEDELA</sequence>
<feature type="compositionally biased region" description="Pro residues" evidence="1">
    <location>
        <begin position="258"/>
        <end position="269"/>
    </location>
</feature>
<organism evidence="2 3">
    <name type="scientific">Fusarium fujikuroi</name>
    <name type="common">Bakanae and foot rot disease fungus</name>
    <name type="synonym">Gibberella fujikuroi</name>
    <dbReference type="NCBI Taxonomy" id="5127"/>
    <lineage>
        <taxon>Eukaryota</taxon>
        <taxon>Fungi</taxon>
        <taxon>Dikarya</taxon>
        <taxon>Ascomycota</taxon>
        <taxon>Pezizomycotina</taxon>
        <taxon>Sordariomycetes</taxon>
        <taxon>Hypocreomycetidae</taxon>
        <taxon>Hypocreales</taxon>
        <taxon>Nectriaceae</taxon>
        <taxon>Fusarium</taxon>
        <taxon>Fusarium fujikuroi species complex</taxon>
    </lineage>
</organism>
<dbReference type="AlphaFoldDB" id="A0A9Q9U8R9"/>
<evidence type="ECO:0000256" key="1">
    <source>
        <dbReference type="SAM" id="MobiDB-lite"/>
    </source>
</evidence>
<comment type="caution">
    <text evidence="2">The sequence shown here is derived from an EMBL/GenBank/DDBJ whole genome shotgun (WGS) entry which is preliminary data.</text>
</comment>
<name>A0A9Q9U8R9_FUSFU</name>
<evidence type="ECO:0000313" key="2">
    <source>
        <dbReference type="EMBL" id="VTT65019.1"/>
    </source>
</evidence>
<dbReference type="Proteomes" id="UP000760494">
    <property type="component" value="Unassembled WGS sequence"/>
</dbReference>
<gene>
    <name evidence="2" type="ORF">C2S_14696</name>
</gene>